<sequence>MEVGMDEDMVAAGDIEIVGTAGMAEAGQGTELLDLVVEGLAAEDSSGEDTVECGIGAEAVVVEGTGKDIDNQEPEAEEGLADRTDLVTTSCCC</sequence>
<gene>
    <name evidence="2" type="ORF">IFR04_008172</name>
</gene>
<evidence type="ECO:0000256" key="1">
    <source>
        <dbReference type="SAM" id="MobiDB-lite"/>
    </source>
</evidence>
<evidence type="ECO:0000313" key="3">
    <source>
        <dbReference type="Proteomes" id="UP000664132"/>
    </source>
</evidence>
<protein>
    <submittedName>
        <fullName evidence="2">Uncharacterized protein</fullName>
    </submittedName>
</protein>
<evidence type="ECO:0000313" key="2">
    <source>
        <dbReference type="EMBL" id="KAG4418727.1"/>
    </source>
</evidence>
<organism evidence="2 3">
    <name type="scientific">Cadophora malorum</name>
    <dbReference type="NCBI Taxonomy" id="108018"/>
    <lineage>
        <taxon>Eukaryota</taxon>
        <taxon>Fungi</taxon>
        <taxon>Dikarya</taxon>
        <taxon>Ascomycota</taxon>
        <taxon>Pezizomycotina</taxon>
        <taxon>Leotiomycetes</taxon>
        <taxon>Helotiales</taxon>
        <taxon>Ploettnerulaceae</taxon>
        <taxon>Cadophora</taxon>
    </lineage>
</organism>
<proteinExistence type="predicted"/>
<dbReference type="AlphaFoldDB" id="A0A8H7TGD2"/>
<name>A0A8H7TGD2_9HELO</name>
<dbReference type="EMBL" id="JAFJYH010000122">
    <property type="protein sequence ID" value="KAG4418727.1"/>
    <property type="molecule type" value="Genomic_DNA"/>
</dbReference>
<comment type="caution">
    <text evidence="2">The sequence shown here is derived from an EMBL/GenBank/DDBJ whole genome shotgun (WGS) entry which is preliminary data.</text>
</comment>
<dbReference type="Proteomes" id="UP000664132">
    <property type="component" value="Unassembled WGS sequence"/>
</dbReference>
<keyword evidence="3" id="KW-1185">Reference proteome</keyword>
<reference evidence="2" key="1">
    <citation type="submission" date="2021-02" db="EMBL/GenBank/DDBJ databases">
        <title>Genome sequence Cadophora malorum strain M34.</title>
        <authorList>
            <person name="Stefanovic E."/>
            <person name="Vu D."/>
            <person name="Scully C."/>
            <person name="Dijksterhuis J."/>
            <person name="Roader J."/>
            <person name="Houbraken J."/>
        </authorList>
    </citation>
    <scope>NUCLEOTIDE SEQUENCE</scope>
    <source>
        <strain evidence="2">M34</strain>
    </source>
</reference>
<feature type="region of interest" description="Disordered" evidence="1">
    <location>
        <begin position="64"/>
        <end position="84"/>
    </location>
</feature>
<accession>A0A8H7TGD2</accession>